<comment type="caution">
    <text evidence="1">The sequence shown here is derived from an EMBL/GenBank/DDBJ whole genome shotgun (WGS) entry which is preliminary data.</text>
</comment>
<proteinExistence type="predicted"/>
<dbReference type="STRING" id="222984.GCA_000731985_02020"/>
<reference evidence="1 2" key="1">
    <citation type="submission" date="2019-02" db="EMBL/GenBank/DDBJ databases">
        <title>Genome analysis provides insights into bioremediation potentialities and Haloocin production by Natrinema altunense strain 4.1R isolated from Chott Douz in Tunisian desert.</title>
        <authorList>
            <person name="Najjari A."/>
            <person name="Youssef N."/>
            <person name="Ben Dhia O."/>
            <person name="Ferjani R."/>
            <person name="El Hidri D."/>
            <person name="Ouzari H.I."/>
            <person name="Cherif A."/>
        </authorList>
    </citation>
    <scope>NUCLEOTIDE SEQUENCE [LARGE SCALE GENOMIC DNA]</scope>
    <source>
        <strain evidence="1 2">4.1R</strain>
    </source>
</reference>
<dbReference type="EMBL" id="SHMR01000001">
    <property type="protein sequence ID" value="RZH68780.1"/>
    <property type="molecule type" value="Genomic_DNA"/>
</dbReference>
<dbReference type="Proteomes" id="UP000292704">
    <property type="component" value="Unassembled WGS sequence"/>
</dbReference>
<name>A0A482Y1M2_9EURY</name>
<protein>
    <submittedName>
        <fullName evidence="1">Uncharacterized protein</fullName>
    </submittedName>
</protein>
<dbReference type="RefSeq" id="WP_130169740.1">
    <property type="nucleotide sequence ID" value="NZ_SHMR01000001.1"/>
</dbReference>
<accession>A0A482Y1M2</accession>
<sequence length="82" mass="9048">MQLLCCTTHGGPGAAPVPEEIREVIVDAPDSTNAHERLCHRCDLSSTIGFTNRSPHVMDWIIECRLEQDVPDPVRERGSPPS</sequence>
<gene>
    <name evidence="1" type="ORF">ELS17_04780</name>
</gene>
<evidence type="ECO:0000313" key="1">
    <source>
        <dbReference type="EMBL" id="RZH68780.1"/>
    </source>
</evidence>
<organism evidence="1 2">
    <name type="scientific">Natrinema altunense</name>
    <dbReference type="NCBI Taxonomy" id="222984"/>
    <lineage>
        <taxon>Archaea</taxon>
        <taxon>Methanobacteriati</taxon>
        <taxon>Methanobacteriota</taxon>
        <taxon>Stenosarchaea group</taxon>
        <taxon>Halobacteria</taxon>
        <taxon>Halobacteriales</taxon>
        <taxon>Natrialbaceae</taxon>
        <taxon>Natrinema</taxon>
    </lineage>
</organism>
<evidence type="ECO:0000313" key="2">
    <source>
        <dbReference type="Proteomes" id="UP000292704"/>
    </source>
</evidence>
<dbReference type="AlphaFoldDB" id="A0A482Y1M2"/>